<accession>A0A644TN33</accession>
<dbReference type="InterPro" id="IPR036264">
    <property type="entry name" value="Bact_exopeptidase_dim_dom"/>
</dbReference>
<dbReference type="NCBIfam" id="TIGR01891">
    <property type="entry name" value="amidohydrolases"/>
    <property type="match status" value="1"/>
</dbReference>
<dbReference type="Pfam" id="PF07687">
    <property type="entry name" value="M20_dimer"/>
    <property type="match status" value="1"/>
</dbReference>
<feature type="domain" description="Peptidase M20 dimerisation" evidence="1">
    <location>
        <begin position="168"/>
        <end position="260"/>
    </location>
</feature>
<sequence length="367" mass="38887">MEKLDVMKLWDYLHTIPELGFKEFKTATFLANELEKLGYKVTRNVGGTGVIGELTGTEAGPTIMLRADMDALPFVIDGKDEVIHACGHDAHCSMVLSAAAIFADKIKRGKLLILFQPGEETLKGALAVIATGLMDKVDIAMGLHIRPIQDIPNGTMTPAICHGASTFAQVKILGKGCHGSRPHLGVNACDAVAAIINAVNAIKLNPVLAWSCKVTNISAGGAAPNIIPNKAALVLDCRAQTNEAMAEMLDKLKMAVTNAAASVGATATLDTPDGVIPAANLDPELTAEVAECIKEVVGEKNLQPNLLNPGGDDFHYYAQRNPKLKAVFFGVGCAAEPGLHDPSMHFNHDMMPLGTEVLVKMLVKKLG</sequence>
<dbReference type="SUPFAM" id="SSF55031">
    <property type="entry name" value="Bacterial exopeptidase dimerisation domain"/>
    <property type="match status" value="1"/>
</dbReference>
<dbReference type="InterPro" id="IPR011650">
    <property type="entry name" value="Peptidase_M20_dimer"/>
</dbReference>
<dbReference type="Pfam" id="PF01546">
    <property type="entry name" value="Peptidase_M20"/>
    <property type="match status" value="1"/>
</dbReference>
<dbReference type="AlphaFoldDB" id="A0A644TN33"/>
<dbReference type="GO" id="GO:0047980">
    <property type="term" value="F:hippurate hydrolase activity"/>
    <property type="evidence" value="ECO:0007669"/>
    <property type="project" value="UniProtKB-EC"/>
</dbReference>
<dbReference type="PANTHER" id="PTHR11014:SF122">
    <property type="entry name" value="AMIDOHYDROLASE AMHX"/>
    <property type="match status" value="1"/>
</dbReference>
<gene>
    <name evidence="2" type="primary">hipO_1</name>
    <name evidence="2" type="ORF">SDC9_12821</name>
</gene>
<dbReference type="EMBL" id="VSSQ01000035">
    <property type="protein sequence ID" value="MPL67131.1"/>
    <property type="molecule type" value="Genomic_DNA"/>
</dbReference>
<dbReference type="InterPro" id="IPR017439">
    <property type="entry name" value="Amidohydrolase"/>
</dbReference>
<dbReference type="SUPFAM" id="SSF53187">
    <property type="entry name" value="Zn-dependent exopeptidases"/>
    <property type="match status" value="1"/>
</dbReference>
<name>A0A644TN33_9ZZZZ</name>
<dbReference type="PIRSF" id="PIRSF005962">
    <property type="entry name" value="Pept_M20D_amidohydro"/>
    <property type="match status" value="1"/>
</dbReference>
<dbReference type="Gene3D" id="3.40.630.10">
    <property type="entry name" value="Zn peptidases"/>
    <property type="match status" value="1"/>
</dbReference>
<keyword evidence="2" id="KW-0378">Hydrolase</keyword>
<dbReference type="PANTHER" id="PTHR11014">
    <property type="entry name" value="PEPTIDASE M20 FAMILY MEMBER"/>
    <property type="match status" value="1"/>
</dbReference>
<dbReference type="EC" id="3.5.1.32" evidence="2"/>
<proteinExistence type="predicted"/>
<organism evidence="2">
    <name type="scientific">bioreactor metagenome</name>
    <dbReference type="NCBI Taxonomy" id="1076179"/>
    <lineage>
        <taxon>unclassified sequences</taxon>
        <taxon>metagenomes</taxon>
        <taxon>ecological metagenomes</taxon>
    </lineage>
</organism>
<dbReference type="Gene3D" id="3.30.70.360">
    <property type="match status" value="1"/>
</dbReference>
<comment type="caution">
    <text evidence="2">The sequence shown here is derived from an EMBL/GenBank/DDBJ whole genome shotgun (WGS) entry which is preliminary data.</text>
</comment>
<evidence type="ECO:0000259" key="1">
    <source>
        <dbReference type="Pfam" id="PF07687"/>
    </source>
</evidence>
<dbReference type="InterPro" id="IPR002933">
    <property type="entry name" value="Peptidase_M20"/>
</dbReference>
<evidence type="ECO:0000313" key="2">
    <source>
        <dbReference type="EMBL" id="MPL67131.1"/>
    </source>
</evidence>
<reference evidence="2" key="1">
    <citation type="submission" date="2019-08" db="EMBL/GenBank/DDBJ databases">
        <authorList>
            <person name="Kucharzyk K."/>
            <person name="Murdoch R.W."/>
            <person name="Higgins S."/>
            <person name="Loffler F."/>
        </authorList>
    </citation>
    <scope>NUCLEOTIDE SEQUENCE</scope>
</reference>
<protein>
    <submittedName>
        <fullName evidence="2">Hippurate hydrolase</fullName>
        <ecNumber evidence="2">3.5.1.32</ecNumber>
    </submittedName>
</protein>